<dbReference type="Pfam" id="PF03486">
    <property type="entry name" value="HI0933_like"/>
    <property type="match status" value="1"/>
</dbReference>
<evidence type="ECO:0000256" key="1">
    <source>
        <dbReference type="ARBA" id="ARBA00001974"/>
    </source>
</evidence>
<evidence type="ECO:0000259" key="5">
    <source>
        <dbReference type="Pfam" id="PF03486"/>
    </source>
</evidence>
<dbReference type="PANTHER" id="PTHR42887:SF2">
    <property type="entry name" value="OS12G0638800 PROTEIN"/>
    <property type="match status" value="1"/>
</dbReference>
<organism evidence="7">
    <name type="scientific">hydrothermal vent metagenome</name>
    <dbReference type="NCBI Taxonomy" id="652676"/>
    <lineage>
        <taxon>unclassified sequences</taxon>
        <taxon>metagenomes</taxon>
        <taxon>ecological metagenomes</taxon>
    </lineage>
</organism>
<dbReference type="Pfam" id="PF22780">
    <property type="entry name" value="HI0933_like_1st"/>
    <property type="match status" value="1"/>
</dbReference>
<dbReference type="InterPro" id="IPR023166">
    <property type="entry name" value="BaiN-like_dom_sf"/>
</dbReference>
<feature type="transmembrane region" description="Helical" evidence="4">
    <location>
        <begin position="15"/>
        <end position="36"/>
    </location>
</feature>
<dbReference type="NCBIfam" id="TIGR00275">
    <property type="entry name" value="aminoacetone oxidase family FAD-binding enzyme"/>
    <property type="match status" value="1"/>
</dbReference>
<keyword evidence="3" id="KW-0274">FAD</keyword>
<dbReference type="Gene3D" id="2.40.30.10">
    <property type="entry name" value="Translation factors"/>
    <property type="match status" value="1"/>
</dbReference>
<gene>
    <name evidence="7" type="ORF">MNB_ARC-1_749</name>
</gene>
<dbReference type="InterPro" id="IPR004792">
    <property type="entry name" value="BaiN-like"/>
</dbReference>
<name>A0A3B1DY47_9ZZZZ</name>
<keyword evidence="4" id="KW-0472">Membrane</keyword>
<evidence type="ECO:0000256" key="4">
    <source>
        <dbReference type="SAM" id="Phobius"/>
    </source>
</evidence>
<proteinExistence type="predicted"/>
<dbReference type="SUPFAM" id="SSF160996">
    <property type="entry name" value="HI0933 insert domain-like"/>
    <property type="match status" value="1"/>
</dbReference>
<dbReference type="InterPro" id="IPR036188">
    <property type="entry name" value="FAD/NAD-bd_sf"/>
</dbReference>
<keyword evidence="4" id="KW-1133">Transmembrane helix</keyword>
<evidence type="ECO:0000256" key="3">
    <source>
        <dbReference type="ARBA" id="ARBA00022827"/>
    </source>
</evidence>
<dbReference type="PANTHER" id="PTHR42887">
    <property type="entry name" value="OS12G0638800 PROTEIN"/>
    <property type="match status" value="1"/>
</dbReference>
<reference evidence="7" key="1">
    <citation type="submission" date="2018-10" db="EMBL/GenBank/DDBJ databases">
        <authorList>
            <person name="Aoki K."/>
        </authorList>
    </citation>
    <scope>NUCLEOTIDE SEQUENCE</scope>
</reference>
<feature type="domain" description="RsdA/BaiN/AoA(So)-like insert" evidence="6">
    <location>
        <begin position="199"/>
        <end position="361"/>
    </location>
</feature>
<dbReference type="Gene3D" id="1.10.8.260">
    <property type="entry name" value="HI0933 insert domain-like"/>
    <property type="match status" value="1"/>
</dbReference>
<sequence length="424" mass="47366">MIPKSTKQILQSNSIIIIGAGASGLLASIILSRAGFKVKVFDKNKKIGRKILATGNGRCNISNQNILSSHFNFNSHSFIKYALKEFDYLKFEQFFQNIGLEFTVNKNKRVYPITLQASSVVDLLNYEALKLGVEFILNTEVNKVIFDKKKFLVYFDDKKQISDKVIIATGGLAYPRLGSCDAGHKFARIFGHNIIEPFASLVQLCSNNDSIYNLSGVKINAKATLEINGQSYKSITSDILFTNYGLSGDAILDISRDASYFLSVQNDVTVVLDIFPHITKDILISKIIKRVKNSNGKDKYFWLEGFVNKKLIRYIIDNCGINNTIKQALQFNKKDILNLVYFMKNMKVTINSTKGFETAEVSAGGVDLSQIESKTMQSKLQKGLYFTGEVVDVDGDCGGYNLHWAWASGYVCANSIINTNSTHF</sequence>
<keyword evidence="4" id="KW-0812">Transmembrane</keyword>
<dbReference type="EMBL" id="UOYO01000042">
    <property type="protein sequence ID" value="VAY88047.1"/>
    <property type="molecule type" value="Genomic_DNA"/>
</dbReference>
<evidence type="ECO:0000313" key="7">
    <source>
        <dbReference type="EMBL" id="VAY88047.1"/>
    </source>
</evidence>
<dbReference type="InterPro" id="IPR057661">
    <property type="entry name" value="RsdA/BaiN/AoA(So)_Rossmann"/>
</dbReference>
<comment type="cofactor">
    <cofactor evidence="1">
        <name>FAD</name>
        <dbReference type="ChEBI" id="CHEBI:57692"/>
    </cofactor>
</comment>
<protein>
    <submittedName>
        <fullName evidence="7">NAD(FAD)-utilizing dehydrogenases</fullName>
    </submittedName>
</protein>
<evidence type="ECO:0000259" key="6">
    <source>
        <dbReference type="Pfam" id="PF22780"/>
    </source>
</evidence>
<keyword evidence="2" id="KW-0285">Flavoprotein</keyword>
<accession>A0A3B1DY47</accession>
<dbReference type="InterPro" id="IPR055178">
    <property type="entry name" value="RsdA/BaiN/AoA(So)-like_dom"/>
</dbReference>
<dbReference type="SUPFAM" id="SSF51905">
    <property type="entry name" value="FAD/NAD(P)-binding domain"/>
    <property type="match status" value="1"/>
</dbReference>
<feature type="domain" description="RsdA/BaiN/AoA(So)-like Rossmann fold-like" evidence="5">
    <location>
        <begin position="14"/>
        <end position="414"/>
    </location>
</feature>
<evidence type="ECO:0000256" key="2">
    <source>
        <dbReference type="ARBA" id="ARBA00022630"/>
    </source>
</evidence>
<dbReference type="Gene3D" id="3.50.50.60">
    <property type="entry name" value="FAD/NAD(P)-binding domain"/>
    <property type="match status" value="1"/>
</dbReference>
<dbReference type="AlphaFoldDB" id="A0A3B1DY47"/>